<reference evidence="1" key="1">
    <citation type="submission" date="2022-04" db="EMBL/GenBank/DDBJ databases">
        <title>Desulfatitalea alkaliphila sp. nov., a novel anaerobic sulfate-reducing bacterium isolated from terrestrial mud volcano, Taman Peninsula, Russia.</title>
        <authorList>
            <person name="Khomyakova M.A."/>
            <person name="Merkel A.Y."/>
            <person name="Slobodkin A.I."/>
        </authorList>
    </citation>
    <scope>NUCLEOTIDE SEQUENCE</scope>
    <source>
        <strain evidence="1">M08but</strain>
    </source>
</reference>
<dbReference type="RefSeq" id="WP_246903166.1">
    <property type="nucleotide sequence ID" value="NZ_JALJRB010000003.1"/>
</dbReference>
<accession>A0AA41R5T4</accession>
<keyword evidence="2" id="KW-1185">Reference proteome</keyword>
<name>A0AA41R5T4_9BACT</name>
<organism evidence="1 2">
    <name type="scientific">Desulfatitalea alkaliphila</name>
    <dbReference type="NCBI Taxonomy" id="2929485"/>
    <lineage>
        <taxon>Bacteria</taxon>
        <taxon>Pseudomonadati</taxon>
        <taxon>Thermodesulfobacteriota</taxon>
        <taxon>Desulfobacteria</taxon>
        <taxon>Desulfobacterales</taxon>
        <taxon>Desulfosarcinaceae</taxon>
        <taxon>Desulfatitalea</taxon>
    </lineage>
</organism>
<proteinExistence type="predicted"/>
<dbReference type="EMBL" id="JALJRB010000003">
    <property type="protein sequence ID" value="MCJ8499703.1"/>
    <property type="molecule type" value="Genomic_DNA"/>
</dbReference>
<evidence type="ECO:0000313" key="2">
    <source>
        <dbReference type="Proteomes" id="UP001165427"/>
    </source>
</evidence>
<dbReference type="Proteomes" id="UP001165427">
    <property type="component" value="Unassembled WGS sequence"/>
</dbReference>
<evidence type="ECO:0000313" key="1">
    <source>
        <dbReference type="EMBL" id="MCJ8499703.1"/>
    </source>
</evidence>
<dbReference type="AlphaFoldDB" id="A0AA41R5T4"/>
<sequence length="59" mass="6919">MSRYAILSAGCEDLEYHGSTAIERVRRRNGVVRRDWLFFDSAEEAADYFYEYRACMEAA</sequence>
<protein>
    <submittedName>
        <fullName evidence="1">Uncharacterized protein</fullName>
    </submittedName>
</protein>
<comment type="caution">
    <text evidence="1">The sequence shown here is derived from an EMBL/GenBank/DDBJ whole genome shotgun (WGS) entry which is preliminary data.</text>
</comment>
<gene>
    <name evidence="1" type="ORF">MRX98_03880</name>
</gene>